<dbReference type="SUPFAM" id="SSF52540">
    <property type="entry name" value="P-loop containing nucleoside triphosphate hydrolases"/>
    <property type="match status" value="1"/>
</dbReference>
<dbReference type="GeneID" id="105850566"/>
<accession>A0ABM4DJD1</accession>
<dbReference type="Pfam" id="PF13424">
    <property type="entry name" value="TPR_12"/>
    <property type="match status" value="1"/>
</dbReference>
<dbReference type="InterPro" id="IPR027417">
    <property type="entry name" value="P-loop_NTPase"/>
</dbReference>
<dbReference type="InterPro" id="IPR053137">
    <property type="entry name" value="NLR-like"/>
</dbReference>
<dbReference type="Gene3D" id="1.25.40.10">
    <property type="entry name" value="Tetratricopeptide repeat domain"/>
    <property type="match status" value="2"/>
</dbReference>
<name>A0ABM4DJD1_HYDVU</name>
<protein>
    <submittedName>
        <fullName evidence="3">Uncharacterized protein LOC105850566 isoform X2</fullName>
    </submittedName>
</protein>
<reference evidence="3" key="1">
    <citation type="submission" date="2025-08" db="UniProtKB">
        <authorList>
            <consortium name="RefSeq"/>
        </authorList>
    </citation>
    <scope>IDENTIFICATION</scope>
</reference>
<sequence>MDPKLKFILIENLSPEWKEFAYGTGINSAVVDYVDLDDKSNQDKMETFLNELAKRNAANFVSMVEKSLKGLGNMRVLNEVNTFFAVKRLKLHYITTYGDFNQQINHLFINHFDLVTVDEIDYKNSLEKNEWEDFIEKQNGYETITFDEVFAHEKPVILISGVAGIGKTYFLEKCIHRWAEGQVLKNVDFIFYFKIKKLSDFQSISSFNELIKKFYGNILKISEISNEWSVVLIFDGLDKFAHLDKLISHKLGKYSDIPLINTLEDAVSMKRIKCIFAGRVQAIAKFSKASKESNKIRNINIMGLSSQGIKSYMETTSLSNTLKNDLNEILSSSIEGKSLLSVPLYLKAVCEAVIKLFLVSVKTFTELQILILYHFIQSTKPEIPLFDKLMQRKNVFLEICKAAFGLIRKKRVYMLQEEIQNINNKNGFETFGLIELSHINKHYEFTHFILMKLCASVYMYLCESPHIALQDIRLHECIPSVCGLAYSREKVFFSLFRNFEKPGFEKKSWLQDIFEFNDRRLFIRCLYESQTSFNDILNVSMEKINGWYQNHSLAEIMAEKYFIKKTVELQKQMDTKDEYDLKVRLKEILKQIVEAIQNVSRYSNNKTKFNDDENILKKVENIQKDVLGEKHEDTLATKFLIAMCLYDKKVFSNAENLFREVENRQIEILGDRKEPLIKTKYMIAMCLYNKNQFSNAEYLLREVKNMQEEVFGTKNEDTINTNFWIAICLYEKRQFEIAEKIFKEVESMQNEILGEKHQKTLKTRYWIAMCLYDKKKFDAAEKSLREVENMQNRFLGEKHEDTLTTKHWIARCLYDKKKIEEAEKIFRVVEILRKEVLGETHIDTLNTKRWIGSCVSKK</sequence>
<dbReference type="PANTHER" id="PTHR46082">
    <property type="entry name" value="ATP/GTP-BINDING PROTEIN-RELATED"/>
    <property type="match status" value="1"/>
</dbReference>
<evidence type="ECO:0000313" key="2">
    <source>
        <dbReference type="Proteomes" id="UP001652625"/>
    </source>
</evidence>
<dbReference type="Proteomes" id="UP001652625">
    <property type="component" value="Chromosome 14"/>
</dbReference>
<dbReference type="InterPro" id="IPR011990">
    <property type="entry name" value="TPR-like_helical_dom_sf"/>
</dbReference>
<feature type="domain" description="NACHT" evidence="1">
    <location>
        <begin position="156"/>
        <end position="314"/>
    </location>
</feature>
<dbReference type="Gene3D" id="3.40.50.300">
    <property type="entry name" value="P-loop containing nucleotide triphosphate hydrolases"/>
    <property type="match status" value="1"/>
</dbReference>
<dbReference type="RefSeq" id="XP_065674623.1">
    <property type="nucleotide sequence ID" value="XM_065818551.1"/>
</dbReference>
<evidence type="ECO:0000313" key="3">
    <source>
        <dbReference type="RefSeq" id="XP_065674623.1"/>
    </source>
</evidence>
<organism evidence="2 3">
    <name type="scientific">Hydra vulgaris</name>
    <name type="common">Hydra</name>
    <name type="synonym">Hydra attenuata</name>
    <dbReference type="NCBI Taxonomy" id="6087"/>
    <lineage>
        <taxon>Eukaryota</taxon>
        <taxon>Metazoa</taxon>
        <taxon>Cnidaria</taxon>
        <taxon>Hydrozoa</taxon>
        <taxon>Hydroidolina</taxon>
        <taxon>Anthoathecata</taxon>
        <taxon>Aplanulata</taxon>
        <taxon>Hydridae</taxon>
        <taxon>Hydra</taxon>
    </lineage>
</organism>
<evidence type="ECO:0000259" key="1">
    <source>
        <dbReference type="Pfam" id="PF05729"/>
    </source>
</evidence>
<keyword evidence="2" id="KW-1185">Reference proteome</keyword>
<dbReference type="InterPro" id="IPR007111">
    <property type="entry name" value="NACHT_NTPase"/>
</dbReference>
<dbReference type="Pfam" id="PF05729">
    <property type="entry name" value="NACHT"/>
    <property type="match status" value="1"/>
</dbReference>
<dbReference type="PANTHER" id="PTHR46082:SF6">
    <property type="entry name" value="AAA+ ATPASE DOMAIN-CONTAINING PROTEIN-RELATED"/>
    <property type="match status" value="1"/>
</dbReference>
<gene>
    <name evidence="3" type="primary">LOC105850566</name>
</gene>
<proteinExistence type="predicted"/>
<dbReference type="SUPFAM" id="SSF48452">
    <property type="entry name" value="TPR-like"/>
    <property type="match status" value="2"/>
</dbReference>